<feature type="compositionally biased region" description="Basic and acidic residues" evidence="5">
    <location>
        <begin position="275"/>
        <end position="293"/>
    </location>
</feature>
<dbReference type="EMBL" id="HBNS01026302">
    <property type="protein sequence ID" value="CAE4618299.1"/>
    <property type="molecule type" value="Transcribed_RNA"/>
</dbReference>
<feature type="compositionally biased region" description="Acidic residues" evidence="5">
    <location>
        <begin position="118"/>
        <end position="128"/>
    </location>
</feature>
<dbReference type="PANTHER" id="PTHR16950">
    <property type="entry name" value="ZINC TRANSPORTER SLC39A7 HISTIDINE-RICH MEMBRANE PROTEIN KE4"/>
    <property type="match status" value="1"/>
</dbReference>
<dbReference type="GO" id="GO:0046873">
    <property type="term" value="F:metal ion transmembrane transporter activity"/>
    <property type="evidence" value="ECO:0007669"/>
    <property type="project" value="InterPro"/>
</dbReference>
<feature type="compositionally biased region" description="Basic and acidic residues" evidence="5">
    <location>
        <begin position="106"/>
        <end position="117"/>
    </location>
</feature>
<feature type="transmembrane region" description="Helical" evidence="6">
    <location>
        <begin position="531"/>
        <end position="550"/>
    </location>
</feature>
<evidence type="ECO:0000256" key="5">
    <source>
        <dbReference type="SAM" id="MobiDB-lite"/>
    </source>
</evidence>
<feature type="transmembrane region" description="Helical" evidence="6">
    <location>
        <begin position="238"/>
        <end position="260"/>
    </location>
</feature>
<feature type="signal peptide" evidence="7">
    <location>
        <begin position="1"/>
        <end position="20"/>
    </location>
</feature>
<feature type="region of interest" description="Disordered" evidence="5">
    <location>
        <begin position="100"/>
        <end position="184"/>
    </location>
</feature>
<comment type="subcellular location">
    <subcellularLocation>
        <location evidence="1">Membrane</location>
        <topology evidence="1">Multi-pass membrane protein</topology>
    </subcellularLocation>
</comment>
<feature type="transmembrane region" description="Helical" evidence="6">
    <location>
        <begin position="497"/>
        <end position="519"/>
    </location>
</feature>
<feature type="compositionally biased region" description="Basic and acidic residues" evidence="5">
    <location>
        <begin position="129"/>
        <end position="184"/>
    </location>
</feature>
<feature type="transmembrane region" description="Helical" evidence="6">
    <location>
        <begin position="303"/>
        <end position="324"/>
    </location>
</feature>
<dbReference type="InterPro" id="IPR003689">
    <property type="entry name" value="ZIP"/>
</dbReference>
<accession>A0A6V2H8Z8</accession>
<feature type="transmembrane region" description="Helical" evidence="6">
    <location>
        <begin position="467"/>
        <end position="491"/>
    </location>
</feature>
<feature type="transmembrane region" description="Helical" evidence="6">
    <location>
        <begin position="426"/>
        <end position="446"/>
    </location>
</feature>
<dbReference type="PANTHER" id="PTHR16950:SF16">
    <property type="entry name" value="ZINC TRANSPORTER ZIP13"/>
    <property type="match status" value="1"/>
</dbReference>
<dbReference type="Pfam" id="PF02535">
    <property type="entry name" value="Zip"/>
    <property type="match status" value="1"/>
</dbReference>
<feature type="chain" id="PRO_5036192583" evidence="7">
    <location>
        <begin position="21"/>
        <end position="557"/>
    </location>
</feature>
<feature type="transmembrane region" description="Helical" evidence="6">
    <location>
        <begin position="194"/>
        <end position="217"/>
    </location>
</feature>
<evidence type="ECO:0000313" key="9">
    <source>
        <dbReference type="EMBL" id="CAE4618299.1"/>
    </source>
</evidence>
<gene>
    <name evidence="8" type="ORF">DBRI00130_LOCUS20711</name>
    <name evidence="9" type="ORF">DBRI00130_LOCUS20719</name>
</gene>
<reference evidence="8" key="1">
    <citation type="submission" date="2021-01" db="EMBL/GenBank/DDBJ databases">
        <authorList>
            <person name="Corre E."/>
            <person name="Pelletier E."/>
            <person name="Niang G."/>
            <person name="Scheremetjew M."/>
            <person name="Finn R."/>
            <person name="Kale V."/>
            <person name="Holt S."/>
            <person name="Cochrane G."/>
            <person name="Meng A."/>
            <person name="Brown T."/>
            <person name="Cohen L."/>
        </authorList>
    </citation>
    <scope>NUCLEOTIDE SEQUENCE</scope>
    <source>
        <strain evidence="8">GSO104</strain>
    </source>
</reference>
<evidence type="ECO:0000256" key="3">
    <source>
        <dbReference type="ARBA" id="ARBA00022989"/>
    </source>
</evidence>
<feature type="region of interest" description="Disordered" evidence="5">
    <location>
        <begin position="271"/>
        <end position="296"/>
    </location>
</feature>
<keyword evidence="2 6" id="KW-0812">Transmembrane</keyword>
<name>A0A6V2H8Z8_9STRA</name>
<proteinExistence type="predicted"/>
<evidence type="ECO:0000256" key="2">
    <source>
        <dbReference type="ARBA" id="ARBA00022692"/>
    </source>
</evidence>
<evidence type="ECO:0000256" key="6">
    <source>
        <dbReference type="SAM" id="Phobius"/>
    </source>
</evidence>
<dbReference type="EMBL" id="HBNS01026294">
    <property type="protein sequence ID" value="CAE4618284.1"/>
    <property type="molecule type" value="Transcribed_RNA"/>
</dbReference>
<keyword evidence="4 6" id="KW-0472">Membrane</keyword>
<dbReference type="GO" id="GO:0016020">
    <property type="term" value="C:membrane"/>
    <property type="evidence" value="ECO:0007669"/>
    <property type="project" value="UniProtKB-SubCell"/>
</dbReference>
<evidence type="ECO:0000256" key="7">
    <source>
        <dbReference type="SAM" id="SignalP"/>
    </source>
</evidence>
<evidence type="ECO:0000256" key="4">
    <source>
        <dbReference type="ARBA" id="ARBA00023136"/>
    </source>
</evidence>
<sequence>MMKICLNIIILFSYITLVKAGSPLEVESNKVDYTRPTSFSTIRGAVTSLTSNIAHESGRSVEDAADTRHLKGFSVLSLDAIPMIEEGTLHRPRYLIEDDHDEEDGLDNHHDEDGDHHDEEEDHHEEEEDHHLDDHDGDGDHHDEDGDHHDEDHHDEDGDHHDEDGDHHLDDHGHSSHSEDSEKRPWGKVIGASLLINLATLSGVILLIPLVASVSHCNKDSITRRSLRQMYGSYQGKMLDIVIPSFACGALLAAAVFLIMPEALHLIESGSKSVSDGHDHGGDDGHGHRRYLEGEGNSESDTAWKFGTSIIGGFLLPIVLGAFFPRPKEDELLSDSHENDTVQKEDMDVFTDESAVKVNPDKGDFDDDIITAAKPVVETLNLSTNCEDNSDYKLRNHARRQINYRLCVSILLGDGFHNFADGIFVGSAFLLCSNSVAISIMAATLYHEIAQELADFFLLTGHGGLSVISALCLNFVSGLSVLLGGIIVVAANFTTEAIGVILGIAAGVYIHVAASECVPRIDATSDRWQDRVLSVLMFALGAIPIGLVLLNHKHCEG</sequence>
<protein>
    <submittedName>
        <fullName evidence="8">Uncharacterized protein</fullName>
    </submittedName>
</protein>
<evidence type="ECO:0000313" key="8">
    <source>
        <dbReference type="EMBL" id="CAE4618284.1"/>
    </source>
</evidence>
<keyword evidence="3 6" id="KW-1133">Transmembrane helix</keyword>
<keyword evidence="7" id="KW-0732">Signal</keyword>
<dbReference type="AlphaFoldDB" id="A0A6V2H8Z8"/>
<evidence type="ECO:0000256" key="1">
    <source>
        <dbReference type="ARBA" id="ARBA00004141"/>
    </source>
</evidence>
<organism evidence="8">
    <name type="scientific">Ditylum brightwellii</name>
    <dbReference type="NCBI Taxonomy" id="49249"/>
    <lineage>
        <taxon>Eukaryota</taxon>
        <taxon>Sar</taxon>
        <taxon>Stramenopiles</taxon>
        <taxon>Ochrophyta</taxon>
        <taxon>Bacillariophyta</taxon>
        <taxon>Mediophyceae</taxon>
        <taxon>Lithodesmiophycidae</taxon>
        <taxon>Lithodesmiales</taxon>
        <taxon>Lithodesmiaceae</taxon>
        <taxon>Ditylum</taxon>
    </lineage>
</organism>